<sequence>MTLSIHIDSDSLEGEILKSDSPAKQLVKKYVSAKKSYHKARAEKQPDSSIVSKFRGVDDKYKLPEGGMPSRQVYDILHDGLSLDGNTELNLASFVNTHLEEDAEKLIMENLTKNLADNDEYPMLIDIQQRCISILADLWHAPVDVQNAALGTACTGSSEAIMLGGLAMKKNWQARRKAQGKDPYHPNILMASCCQVALEKFARYFDVEARIITVSETDFLLDYDLVRRNVDENTIGVFVIMGSTYTGGFEDVQKVSDILQEYEDETGNFVPIHVDGASGGIVASVVYPELAWDFRNPRVVSINCSGHKFGLATAGLGWVVFRNQSWLPQELKFQLQYLGGLEESFTLNFSRPGYQVIHQYFNFLHLGKQGYFEIFDNCITNARILSKFLEETKLFVCVSNLHLPAGHTARGAPREAPSPVNHHLFLSEHKYYNPALPVVSFQFSPEFSKKYPEIPQSLVSKLLRNRKWIIPNYGLPKATKEDSKLNNEILRVVVKYNLTSQLLDKLMHDIVEVMEILMKSVDLVRANVEKLKHSAKEAEDEETGDAMVYNMLLSIANDGNEKLIKLKDAEPQQKHHSFRGAC</sequence>
<evidence type="ECO:0000256" key="8">
    <source>
        <dbReference type="RuleBase" id="RU000382"/>
    </source>
</evidence>
<proteinExistence type="inferred from homology"/>
<evidence type="ECO:0000313" key="10">
    <source>
        <dbReference type="EMBL" id="KAH3661647.1"/>
    </source>
</evidence>
<dbReference type="NCBIfam" id="TIGR01788">
    <property type="entry name" value="Glu-decarb-GAD"/>
    <property type="match status" value="1"/>
</dbReference>
<keyword evidence="9" id="KW-0210">Decarboxylase</keyword>
<evidence type="ECO:0000256" key="7">
    <source>
        <dbReference type="PIRSR" id="PIRSR602129-50"/>
    </source>
</evidence>
<dbReference type="InterPro" id="IPR010107">
    <property type="entry name" value="Glutamate_decarboxylase"/>
</dbReference>
<dbReference type="InterPro" id="IPR015424">
    <property type="entry name" value="PyrdxlP-dep_Trfase"/>
</dbReference>
<dbReference type="AlphaFoldDB" id="A0A9P8NYP4"/>
<evidence type="ECO:0000256" key="4">
    <source>
        <dbReference type="ARBA" id="ARBA00022898"/>
    </source>
</evidence>
<dbReference type="PANTHER" id="PTHR43321:SF3">
    <property type="entry name" value="GLUTAMATE DECARBOXYLASE"/>
    <property type="match status" value="1"/>
</dbReference>
<dbReference type="RefSeq" id="XP_046058760.1">
    <property type="nucleotide sequence ID" value="XM_046207788.1"/>
</dbReference>
<dbReference type="Gene3D" id="3.90.1150.160">
    <property type="match status" value="1"/>
</dbReference>
<dbReference type="GO" id="GO:0030170">
    <property type="term" value="F:pyridoxal phosphate binding"/>
    <property type="evidence" value="ECO:0007669"/>
    <property type="project" value="InterPro"/>
</dbReference>
<dbReference type="GeneID" id="70238461"/>
<dbReference type="Gene3D" id="4.10.280.50">
    <property type="match status" value="1"/>
</dbReference>
<dbReference type="Gene3D" id="3.40.640.10">
    <property type="entry name" value="Type I PLP-dependent aspartate aminotransferase-like (Major domain)"/>
    <property type="match status" value="1"/>
</dbReference>
<evidence type="ECO:0000256" key="5">
    <source>
        <dbReference type="ARBA" id="ARBA00023239"/>
    </source>
</evidence>
<dbReference type="SUPFAM" id="SSF53383">
    <property type="entry name" value="PLP-dependent transferases"/>
    <property type="match status" value="1"/>
</dbReference>
<comment type="similarity">
    <text evidence="2 8">Belongs to the group II decarboxylase family.</text>
</comment>
<keyword evidence="11" id="KW-1185">Reference proteome</keyword>
<evidence type="ECO:0000256" key="1">
    <source>
        <dbReference type="ARBA" id="ARBA00001933"/>
    </source>
</evidence>
<dbReference type="Proteomes" id="UP000769157">
    <property type="component" value="Unassembled WGS sequence"/>
</dbReference>
<evidence type="ECO:0000256" key="9">
    <source>
        <dbReference type="RuleBase" id="RU361171"/>
    </source>
</evidence>
<evidence type="ECO:0000313" key="11">
    <source>
        <dbReference type="Proteomes" id="UP000769157"/>
    </source>
</evidence>
<accession>A0A9P8NYP4</accession>
<dbReference type="FunFam" id="3.40.640.10:FF:000017">
    <property type="entry name" value="Glutamate decarboxylase"/>
    <property type="match status" value="1"/>
</dbReference>
<protein>
    <recommendedName>
        <fullName evidence="3 9">Glutamate decarboxylase</fullName>
        <ecNumber evidence="3 9">4.1.1.15</ecNumber>
    </recommendedName>
</protein>
<dbReference type="InterPro" id="IPR015421">
    <property type="entry name" value="PyrdxlP-dep_Trfase_major"/>
</dbReference>
<name>A0A9P8NYP4_9ASCO</name>
<comment type="caution">
    <text evidence="10">The sequence shown here is derived from an EMBL/GenBank/DDBJ whole genome shotgun (WGS) entry which is preliminary data.</text>
</comment>
<dbReference type="GO" id="GO:0006538">
    <property type="term" value="P:L-glutamate catabolic process"/>
    <property type="evidence" value="ECO:0007669"/>
    <property type="project" value="TreeGrafter"/>
</dbReference>
<organism evidence="10 11">
    <name type="scientific">Ogataea philodendri</name>
    <dbReference type="NCBI Taxonomy" id="1378263"/>
    <lineage>
        <taxon>Eukaryota</taxon>
        <taxon>Fungi</taxon>
        <taxon>Dikarya</taxon>
        <taxon>Ascomycota</taxon>
        <taxon>Saccharomycotina</taxon>
        <taxon>Pichiomycetes</taxon>
        <taxon>Pichiales</taxon>
        <taxon>Pichiaceae</taxon>
        <taxon>Ogataea</taxon>
    </lineage>
</organism>
<comment type="cofactor">
    <cofactor evidence="1 7 8">
        <name>pyridoxal 5'-phosphate</name>
        <dbReference type="ChEBI" id="CHEBI:597326"/>
    </cofactor>
</comment>
<dbReference type="OrthoDB" id="5152799at2759"/>
<feature type="modified residue" description="N6-(pyridoxal phosphate)lysine" evidence="7">
    <location>
        <position position="308"/>
    </location>
</feature>
<reference evidence="10" key="2">
    <citation type="submission" date="2021-01" db="EMBL/GenBank/DDBJ databases">
        <authorList>
            <person name="Schikora-Tamarit M.A."/>
        </authorList>
    </citation>
    <scope>NUCLEOTIDE SEQUENCE</scope>
    <source>
        <strain evidence="10">CBS6075</strain>
    </source>
</reference>
<evidence type="ECO:0000256" key="6">
    <source>
        <dbReference type="ARBA" id="ARBA00048868"/>
    </source>
</evidence>
<dbReference type="GO" id="GO:0004351">
    <property type="term" value="F:glutamate decarboxylase activity"/>
    <property type="evidence" value="ECO:0007669"/>
    <property type="project" value="UniProtKB-EC"/>
</dbReference>
<evidence type="ECO:0000256" key="3">
    <source>
        <dbReference type="ARBA" id="ARBA00012421"/>
    </source>
</evidence>
<dbReference type="InterPro" id="IPR002129">
    <property type="entry name" value="PyrdxlP-dep_de-COase"/>
</dbReference>
<gene>
    <name evidence="10" type="ORF">OGAPHI_006497</name>
</gene>
<dbReference type="EMBL" id="JAEUBE010000439">
    <property type="protein sequence ID" value="KAH3661647.1"/>
    <property type="molecule type" value="Genomic_DNA"/>
</dbReference>
<dbReference type="Pfam" id="PF00282">
    <property type="entry name" value="Pyridoxal_deC"/>
    <property type="match status" value="1"/>
</dbReference>
<keyword evidence="4 7" id="KW-0663">Pyridoxal phosphate</keyword>
<dbReference type="EC" id="4.1.1.15" evidence="3 9"/>
<evidence type="ECO:0000256" key="2">
    <source>
        <dbReference type="ARBA" id="ARBA00009533"/>
    </source>
</evidence>
<dbReference type="GO" id="GO:0005829">
    <property type="term" value="C:cytosol"/>
    <property type="evidence" value="ECO:0007669"/>
    <property type="project" value="TreeGrafter"/>
</dbReference>
<keyword evidence="5 8" id="KW-0456">Lyase</keyword>
<comment type="catalytic activity">
    <reaction evidence="6 9">
        <text>L-glutamate + H(+) = 4-aminobutanoate + CO2</text>
        <dbReference type="Rhea" id="RHEA:17785"/>
        <dbReference type="ChEBI" id="CHEBI:15378"/>
        <dbReference type="ChEBI" id="CHEBI:16526"/>
        <dbReference type="ChEBI" id="CHEBI:29985"/>
        <dbReference type="ChEBI" id="CHEBI:59888"/>
        <dbReference type="EC" id="4.1.1.15"/>
    </reaction>
</comment>
<dbReference type="PANTHER" id="PTHR43321">
    <property type="entry name" value="GLUTAMATE DECARBOXYLASE"/>
    <property type="match status" value="1"/>
</dbReference>
<reference evidence="10" key="1">
    <citation type="journal article" date="2021" name="Open Biol.">
        <title>Shared evolutionary footprints suggest mitochondrial oxidative damage underlies multiple complex I losses in fungi.</title>
        <authorList>
            <person name="Schikora-Tamarit M.A."/>
            <person name="Marcet-Houben M."/>
            <person name="Nosek J."/>
            <person name="Gabaldon T."/>
        </authorList>
    </citation>
    <scope>NUCLEOTIDE SEQUENCE</scope>
    <source>
        <strain evidence="10">CBS6075</strain>
    </source>
</reference>